<keyword evidence="2" id="KW-0472">Membrane</keyword>
<dbReference type="GO" id="GO:0009247">
    <property type="term" value="P:glycolipid biosynthetic process"/>
    <property type="evidence" value="ECO:0007669"/>
    <property type="project" value="TreeGrafter"/>
</dbReference>
<dbReference type="SUPFAM" id="SSF51735">
    <property type="entry name" value="NAD(P)-binding Rossmann-fold domains"/>
    <property type="match status" value="1"/>
</dbReference>
<dbReference type="PANTHER" id="PTHR12286">
    <property type="entry name" value="SACCHAROPINE DEHYDROGENASE-LIKE OXIDOREDUCTASE"/>
    <property type="match status" value="1"/>
</dbReference>
<keyword evidence="4" id="KW-1185">Reference proteome</keyword>
<evidence type="ECO:0000313" key="4">
    <source>
        <dbReference type="Proteomes" id="UP000887560"/>
    </source>
</evidence>
<evidence type="ECO:0000259" key="3">
    <source>
        <dbReference type="Pfam" id="PF03435"/>
    </source>
</evidence>
<dbReference type="GO" id="GO:0005739">
    <property type="term" value="C:mitochondrion"/>
    <property type="evidence" value="ECO:0007669"/>
    <property type="project" value="TreeGrafter"/>
</dbReference>
<dbReference type="InterPro" id="IPR051276">
    <property type="entry name" value="Saccharopine_DH-like_oxidrdct"/>
</dbReference>
<dbReference type="GO" id="GO:0005811">
    <property type="term" value="C:lipid droplet"/>
    <property type="evidence" value="ECO:0007669"/>
    <property type="project" value="TreeGrafter"/>
</dbReference>
<organism evidence="4 5">
    <name type="scientific">Meloidogyne floridensis</name>
    <dbReference type="NCBI Taxonomy" id="298350"/>
    <lineage>
        <taxon>Eukaryota</taxon>
        <taxon>Metazoa</taxon>
        <taxon>Ecdysozoa</taxon>
        <taxon>Nematoda</taxon>
        <taxon>Chromadorea</taxon>
        <taxon>Rhabditida</taxon>
        <taxon>Tylenchina</taxon>
        <taxon>Tylenchomorpha</taxon>
        <taxon>Tylenchoidea</taxon>
        <taxon>Meloidogynidae</taxon>
        <taxon>Meloidogyninae</taxon>
        <taxon>Meloidogyne</taxon>
    </lineage>
</organism>
<sequence length="448" mass="50306">MTSSSDRFDLLVYGASGFTGQYVLETFVKSEEYGKLSIAIAGRSSKKLEETLAKVGKLTDKDLSKIPIIIADNENEDQLVQMAKQAKVIVNVVGPYRLYGEAVVKAAVENGASHVDISGEPAWIESMQMKYSEQAKEKGVFIWIESMQMKYSEQAKEKGVFIVSACGWDSIPCDMGMEFLKKNFDGTLTYAETFAKINTGESGYSFNAGTYQTLILGIWKAKDDGLGRIRRAIMPEKLEKTRWQAPKRSTYWYNDKVKCYCLPFLGADKSIVQRSQYFDAQMDKKFPATIETYICVKSWFWALALLAWLMIFQIAVKFSWTRNILQKYPDICSAYMFKNSGPTRQQAEEATFEYWFFGTGWNETTTPPPVDEEPKKKVVVRCDGPDAGYIATSGCVLSCAMTILSDAENMPKPGGVFTSAAAFKKTKIYDRLASFGIVFRTVPEMAST</sequence>
<feature type="transmembrane region" description="Helical" evidence="2">
    <location>
        <begin position="299"/>
        <end position="320"/>
    </location>
</feature>
<proteinExistence type="inferred from homology"/>
<dbReference type="FunFam" id="3.40.50.720:FF:000178">
    <property type="entry name" value="Saccharopine dehydrogenase-like oxidoreductase"/>
    <property type="match status" value="1"/>
</dbReference>
<evidence type="ECO:0000256" key="2">
    <source>
        <dbReference type="SAM" id="Phobius"/>
    </source>
</evidence>
<dbReference type="InterPro" id="IPR036291">
    <property type="entry name" value="NAD(P)-bd_dom_sf"/>
</dbReference>
<comment type="similarity">
    <text evidence="1">Belongs to the saccharopine dehydrogenase family.</text>
</comment>
<keyword evidence="2" id="KW-1133">Transmembrane helix</keyword>
<dbReference type="Pfam" id="PF03435">
    <property type="entry name" value="Sacchrp_dh_NADP"/>
    <property type="match status" value="1"/>
</dbReference>
<reference evidence="5" key="1">
    <citation type="submission" date="2022-11" db="UniProtKB">
        <authorList>
            <consortium name="WormBaseParasite"/>
        </authorList>
    </citation>
    <scope>IDENTIFICATION</scope>
</reference>
<name>A0A915P0K7_9BILA</name>
<dbReference type="InterPro" id="IPR005097">
    <property type="entry name" value="Sacchrp_dh_NADP-bd"/>
</dbReference>
<feature type="domain" description="Saccharopine dehydrogenase NADP binding" evidence="3">
    <location>
        <begin position="11"/>
        <end position="141"/>
    </location>
</feature>
<evidence type="ECO:0000313" key="5">
    <source>
        <dbReference type="WBParaSite" id="scf7180000423082.g10186"/>
    </source>
</evidence>
<dbReference type="PANTHER" id="PTHR12286:SF5">
    <property type="entry name" value="SACCHAROPINE DEHYDROGENASE-LIKE OXIDOREDUCTASE"/>
    <property type="match status" value="1"/>
</dbReference>
<protein>
    <submittedName>
        <fullName evidence="5">Saccharopine dehydrogenase NADP binding domain-containing protein</fullName>
    </submittedName>
</protein>
<dbReference type="AlphaFoldDB" id="A0A915P0K7"/>
<dbReference type="WBParaSite" id="scf7180000423082.g10186">
    <property type="protein sequence ID" value="scf7180000423082.g10186"/>
    <property type="gene ID" value="scf7180000423082.g10186"/>
</dbReference>
<dbReference type="Gene3D" id="3.40.50.720">
    <property type="entry name" value="NAD(P)-binding Rossmann-like Domain"/>
    <property type="match status" value="2"/>
</dbReference>
<accession>A0A915P0K7</accession>
<dbReference type="Proteomes" id="UP000887560">
    <property type="component" value="Unplaced"/>
</dbReference>
<evidence type="ECO:0000256" key="1">
    <source>
        <dbReference type="ARBA" id="ARBA00038048"/>
    </source>
</evidence>
<dbReference type="GO" id="GO:0005886">
    <property type="term" value="C:plasma membrane"/>
    <property type="evidence" value="ECO:0007669"/>
    <property type="project" value="TreeGrafter"/>
</dbReference>
<keyword evidence="2" id="KW-0812">Transmembrane</keyword>